<dbReference type="GO" id="GO:0003677">
    <property type="term" value="F:DNA binding"/>
    <property type="evidence" value="ECO:0007669"/>
    <property type="project" value="UniProtKB-KW"/>
</dbReference>
<dbReference type="GO" id="GO:0006313">
    <property type="term" value="P:DNA transposition"/>
    <property type="evidence" value="ECO:0007669"/>
    <property type="project" value="InterPro"/>
</dbReference>
<dbReference type="Gramene" id="AET5Gv21107800.1">
    <property type="protein sequence ID" value="AET5Gv21107800.1"/>
    <property type="gene ID" value="AET5Gv21107800"/>
</dbReference>
<proteinExistence type="predicted"/>
<reference evidence="5" key="5">
    <citation type="journal article" date="2021" name="G3 (Bethesda)">
        <title>Aegilops tauschii genome assembly Aet v5.0 features greater sequence contiguity and improved annotation.</title>
        <authorList>
            <person name="Wang L."/>
            <person name="Zhu T."/>
            <person name="Rodriguez J.C."/>
            <person name="Deal K.R."/>
            <person name="Dubcovsky J."/>
            <person name="McGuire P.E."/>
            <person name="Lux T."/>
            <person name="Spannagl M."/>
            <person name="Mayer K.F.X."/>
            <person name="Baldrich P."/>
            <person name="Meyers B.C."/>
            <person name="Huo N."/>
            <person name="Gu Y.Q."/>
            <person name="Zhou H."/>
            <person name="Devos K.M."/>
            <person name="Bennetzen J.L."/>
            <person name="Unver T."/>
            <person name="Budak H."/>
            <person name="Gulick P.J."/>
            <person name="Galiba G."/>
            <person name="Kalapos B."/>
            <person name="Nelson D.R."/>
            <person name="Li P."/>
            <person name="You F.M."/>
            <person name="Luo M.C."/>
            <person name="Dvorak J."/>
        </authorList>
    </citation>
    <scope>NUCLEOTIDE SEQUENCE [LARGE SCALE GENOMIC DNA]</scope>
    <source>
        <strain evidence="5">cv. AL8/78</strain>
    </source>
</reference>
<reference evidence="6" key="1">
    <citation type="journal article" date="2014" name="Science">
        <title>Ancient hybridizations among the ancestral genomes of bread wheat.</title>
        <authorList>
            <consortium name="International Wheat Genome Sequencing Consortium,"/>
            <person name="Marcussen T."/>
            <person name="Sandve S.R."/>
            <person name="Heier L."/>
            <person name="Spannagl M."/>
            <person name="Pfeifer M."/>
            <person name="Jakobsen K.S."/>
            <person name="Wulff B.B."/>
            <person name="Steuernagel B."/>
            <person name="Mayer K.F."/>
            <person name="Olsen O.A."/>
        </authorList>
    </citation>
    <scope>NUCLEOTIDE SEQUENCE [LARGE SCALE GENOMIC DNA]</scope>
    <source>
        <strain evidence="6">cv. AL8/78</strain>
    </source>
</reference>
<evidence type="ECO:0000256" key="1">
    <source>
        <dbReference type="ARBA" id="ARBA00022578"/>
    </source>
</evidence>
<dbReference type="PROSITE" id="PS01007">
    <property type="entry name" value="TRANSPOSASE_MUTATOR"/>
    <property type="match status" value="1"/>
</dbReference>
<keyword evidence="6" id="KW-1185">Reference proteome</keyword>
<organism evidence="5 6">
    <name type="scientific">Aegilops tauschii subsp. strangulata</name>
    <name type="common">Goatgrass</name>
    <dbReference type="NCBI Taxonomy" id="200361"/>
    <lineage>
        <taxon>Eukaryota</taxon>
        <taxon>Viridiplantae</taxon>
        <taxon>Streptophyta</taxon>
        <taxon>Embryophyta</taxon>
        <taxon>Tracheophyta</taxon>
        <taxon>Spermatophyta</taxon>
        <taxon>Magnoliopsida</taxon>
        <taxon>Liliopsida</taxon>
        <taxon>Poales</taxon>
        <taxon>Poaceae</taxon>
        <taxon>BOP clade</taxon>
        <taxon>Pooideae</taxon>
        <taxon>Triticodae</taxon>
        <taxon>Triticeae</taxon>
        <taxon>Triticinae</taxon>
        <taxon>Aegilops</taxon>
    </lineage>
</organism>
<dbReference type="STRING" id="200361.A0A453M9L0"/>
<keyword evidence="1" id="KW-0815">Transposition</keyword>
<sequence length="216" mass="24477">RVKTTMATQGWVEANAMSILQNDPTIGCKELQEKLKETYDITIGYDTVWAGKSRAKKQIYGTLKQSFQNLHNFKAEVEKRSPGSIVEVDTKVVDGKVHFHRFFMALKPSIDGFLAGCRPYLSIDSMAFNGRWRGYLAACTTLDGHNWMFPVAIGFIDGETEENWTWFMSQLNRALGSVPNLAICIDACKGLENAVKKVFPHVEQRECFRHLMANFT</sequence>
<dbReference type="AlphaFoldDB" id="A0A453M9L0"/>
<dbReference type="InterPro" id="IPR018289">
    <property type="entry name" value="MULE_transposase_dom"/>
</dbReference>
<evidence type="ECO:0000259" key="4">
    <source>
        <dbReference type="Pfam" id="PF10551"/>
    </source>
</evidence>
<evidence type="ECO:0000256" key="3">
    <source>
        <dbReference type="ARBA" id="ARBA00023172"/>
    </source>
</evidence>
<reference evidence="5" key="4">
    <citation type="submission" date="2019-03" db="UniProtKB">
        <authorList>
            <consortium name="EnsemblPlants"/>
        </authorList>
    </citation>
    <scope>IDENTIFICATION</scope>
</reference>
<reference evidence="6" key="2">
    <citation type="journal article" date="2017" name="Nat. Plants">
        <title>The Aegilops tauschii genome reveals multiple impacts of transposons.</title>
        <authorList>
            <person name="Zhao G."/>
            <person name="Zou C."/>
            <person name="Li K."/>
            <person name="Wang K."/>
            <person name="Li T."/>
            <person name="Gao L."/>
            <person name="Zhang X."/>
            <person name="Wang H."/>
            <person name="Yang Z."/>
            <person name="Liu X."/>
            <person name="Jiang W."/>
            <person name="Mao L."/>
            <person name="Kong X."/>
            <person name="Jiao Y."/>
            <person name="Jia J."/>
        </authorList>
    </citation>
    <scope>NUCLEOTIDE SEQUENCE [LARGE SCALE GENOMIC DNA]</scope>
    <source>
        <strain evidence="6">cv. AL8/78</strain>
    </source>
</reference>
<dbReference type="PANTHER" id="PTHR31973">
    <property type="entry name" value="POLYPROTEIN, PUTATIVE-RELATED"/>
    <property type="match status" value="1"/>
</dbReference>
<keyword evidence="3" id="KW-0233">DNA recombination</keyword>
<dbReference type="PANTHER" id="PTHR31973:SF195">
    <property type="entry name" value="MUDR FAMILY TRANSPOSASE"/>
    <property type="match status" value="1"/>
</dbReference>
<dbReference type="Pfam" id="PF10551">
    <property type="entry name" value="MULE"/>
    <property type="match status" value="1"/>
</dbReference>
<evidence type="ECO:0000313" key="6">
    <source>
        <dbReference type="Proteomes" id="UP000015105"/>
    </source>
</evidence>
<name>A0A453M9L0_AEGTS</name>
<feature type="domain" description="MULE transposase" evidence="4">
    <location>
        <begin position="122"/>
        <end position="214"/>
    </location>
</feature>
<dbReference type="InterPro" id="IPR001207">
    <property type="entry name" value="Transposase_mutator"/>
</dbReference>
<dbReference type="Proteomes" id="UP000015105">
    <property type="component" value="Chromosome 5D"/>
</dbReference>
<evidence type="ECO:0000313" key="5">
    <source>
        <dbReference type="EnsemblPlants" id="AET5Gv21107800.1"/>
    </source>
</evidence>
<evidence type="ECO:0000256" key="2">
    <source>
        <dbReference type="ARBA" id="ARBA00023125"/>
    </source>
</evidence>
<reference evidence="5" key="3">
    <citation type="journal article" date="2017" name="Nature">
        <title>Genome sequence of the progenitor of the wheat D genome Aegilops tauschii.</title>
        <authorList>
            <person name="Luo M.C."/>
            <person name="Gu Y.Q."/>
            <person name="Puiu D."/>
            <person name="Wang H."/>
            <person name="Twardziok S.O."/>
            <person name="Deal K.R."/>
            <person name="Huo N."/>
            <person name="Zhu T."/>
            <person name="Wang L."/>
            <person name="Wang Y."/>
            <person name="McGuire P.E."/>
            <person name="Liu S."/>
            <person name="Long H."/>
            <person name="Ramasamy R.K."/>
            <person name="Rodriguez J.C."/>
            <person name="Van S.L."/>
            <person name="Yuan L."/>
            <person name="Wang Z."/>
            <person name="Xia Z."/>
            <person name="Xiao L."/>
            <person name="Anderson O.D."/>
            <person name="Ouyang S."/>
            <person name="Liang Y."/>
            <person name="Zimin A.V."/>
            <person name="Pertea G."/>
            <person name="Qi P."/>
            <person name="Bennetzen J.L."/>
            <person name="Dai X."/>
            <person name="Dawson M.W."/>
            <person name="Muller H.G."/>
            <person name="Kugler K."/>
            <person name="Rivarola-Duarte L."/>
            <person name="Spannagl M."/>
            <person name="Mayer K.F.X."/>
            <person name="Lu F.H."/>
            <person name="Bevan M.W."/>
            <person name="Leroy P."/>
            <person name="Li P."/>
            <person name="You F.M."/>
            <person name="Sun Q."/>
            <person name="Liu Z."/>
            <person name="Lyons E."/>
            <person name="Wicker T."/>
            <person name="Salzberg S.L."/>
            <person name="Devos K.M."/>
            <person name="Dvorak J."/>
        </authorList>
    </citation>
    <scope>NUCLEOTIDE SEQUENCE [LARGE SCALE GENOMIC DNA]</scope>
    <source>
        <strain evidence="5">cv. AL8/78</strain>
    </source>
</reference>
<dbReference type="GO" id="GO:0004803">
    <property type="term" value="F:transposase activity"/>
    <property type="evidence" value="ECO:0007669"/>
    <property type="project" value="InterPro"/>
</dbReference>
<protein>
    <recommendedName>
        <fullName evidence="4">MULE transposase domain-containing protein</fullName>
    </recommendedName>
</protein>
<keyword evidence="2" id="KW-0238">DNA-binding</keyword>
<dbReference type="EnsemblPlants" id="AET5Gv21107800.1">
    <property type="protein sequence ID" value="AET5Gv21107800.1"/>
    <property type="gene ID" value="AET5Gv21107800"/>
</dbReference>
<accession>A0A453M9L0</accession>